<evidence type="ECO:0000313" key="3">
    <source>
        <dbReference type="Proteomes" id="UP000664132"/>
    </source>
</evidence>
<evidence type="ECO:0000256" key="1">
    <source>
        <dbReference type="SAM" id="SignalP"/>
    </source>
</evidence>
<keyword evidence="3" id="KW-1185">Reference proteome</keyword>
<dbReference type="SUPFAM" id="SSF53335">
    <property type="entry name" value="S-adenosyl-L-methionine-dependent methyltransferases"/>
    <property type="match status" value="1"/>
</dbReference>
<comment type="caution">
    <text evidence="2">The sequence shown here is derived from an EMBL/GenBank/DDBJ whole genome shotgun (WGS) entry which is preliminary data.</text>
</comment>
<protein>
    <recommendedName>
        <fullName evidence="4">Hard-surface induced protein 5</fullName>
    </recommendedName>
</protein>
<keyword evidence="1" id="KW-0732">Signal</keyword>
<reference evidence="2" key="1">
    <citation type="submission" date="2021-02" db="EMBL/GenBank/DDBJ databases">
        <title>Genome sequence Cadophora malorum strain M34.</title>
        <authorList>
            <person name="Stefanovic E."/>
            <person name="Vu D."/>
            <person name="Scully C."/>
            <person name="Dijksterhuis J."/>
            <person name="Roader J."/>
            <person name="Houbraken J."/>
        </authorList>
    </citation>
    <scope>NUCLEOTIDE SEQUENCE</scope>
    <source>
        <strain evidence="2">M34</strain>
    </source>
</reference>
<dbReference type="Proteomes" id="UP000664132">
    <property type="component" value="Unassembled WGS sequence"/>
</dbReference>
<feature type="chain" id="PRO_5034047736" description="Hard-surface induced protein 5" evidence="1">
    <location>
        <begin position="31"/>
        <end position="271"/>
    </location>
</feature>
<dbReference type="Gene3D" id="3.40.50.150">
    <property type="entry name" value="Vaccinia Virus protein VP39"/>
    <property type="match status" value="1"/>
</dbReference>
<dbReference type="EMBL" id="JAFJYH010000023">
    <property type="protein sequence ID" value="KAG4424211.1"/>
    <property type="molecule type" value="Genomic_DNA"/>
</dbReference>
<evidence type="ECO:0008006" key="4">
    <source>
        <dbReference type="Google" id="ProtNLM"/>
    </source>
</evidence>
<feature type="signal peptide" evidence="1">
    <location>
        <begin position="1"/>
        <end position="30"/>
    </location>
</feature>
<dbReference type="AlphaFoldDB" id="A0A8H7WFZ8"/>
<dbReference type="OrthoDB" id="407477at2759"/>
<accession>A0A8H7WFZ8</accession>
<dbReference type="InterPro" id="IPR029063">
    <property type="entry name" value="SAM-dependent_MTases_sf"/>
</dbReference>
<sequence>MPLRMGLCMLVTSSLAILALIVTLWQSSETVLSQVKKVLPPNRSGEEFPDRTTSQKVNDRPSFLDIALKHGTDKVTTHHYNYMYDKYLEPLRDQRIKVLEIGLGCNMGYGPGAPYHTWLEYFTNVDLYFIEYDAACAEKWKAETTGATIFTGDQADAAFLDRFLSETGGNFDIMIDDGGHTMQQQMTSLETLFKAVVPGGIYFCEDLATSYEEQYGGGDGKTTMMGMIKELLDDLNHAVEGRPDVKHQVGSEMRSIECGEQICAFFKEDSR</sequence>
<gene>
    <name evidence="2" type="ORF">IFR04_002615</name>
</gene>
<evidence type="ECO:0000313" key="2">
    <source>
        <dbReference type="EMBL" id="KAG4424211.1"/>
    </source>
</evidence>
<proteinExistence type="predicted"/>
<name>A0A8H7WFZ8_9HELO</name>
<organism evidence="2 3">
    <name type="scientific">Cadophora malorum</name>
    <dbReference type="NCBI Taxonomy" id="108018"/>
    <lineage>
        <taxon>Eukaryota</taxon>
        <taxon>Fungi</taxon>
        <taxon>Dikarya</taxon>
        <taxon>Ascomycota</taxon>
        <taxon>Pezizomycotina</taxon>
        <taxon>Leotiomycetes</taxon>
        <taxon>Helotiales</taxon>
        <taxon>Ploettnerulaceae</taxon>
        <taxon>Cadophora</taxon>
    </lineage>
</organism>